<dbReference type="PANTHER" id="PTHR43775:SF29">
    <property type="entry name" value="ASPERFURANONE POLYKETIDE SYNTHASE AFOG-RELATED"/>
    <property type="match status" value="1"/>
</dbReference>
<dbReference type="InterPro" id="IPR009081">
    <property type="entry name" value="PP-bd_ACP"/>
</dbReference>
<dbReference type="InterPro" id="IPR036736">
    <property type="entry name" value="ACP-like_sf"/>
</dbReference>
<dbReference type="SUPFAM" id="SSF51735">
    <property type="entry name" value="NAD(P)-binding Rossmann-fold domains"/>
    <property type="match status" value="1"/>
</dbReference>
<dbReference type="SMART" id="SM00823">
    <property type="entry name" value="PKS_PP"/>
    <property type="match status" value="1"/>
</dbReference>
<dbReference type="GO" id="GO:0044550">
    <property type="term" value="P:secondary metabolite biosynthetic process"/>
    <property type="evidence" value="ECO:0007669"/>
    <property type="project" value="TreeGrafter"/>
</dbReference>
<dbReference type="Pfam" id="PF08659">
    <property type="entry name" value="KR"/>
    <property type="match status" value="1"/>
</dbReference>
<evidence type="ECO:0000313" key="5">
    <source>
        <dbReference type="Proteomes" id="UP000800035"/>
    </source>
</evidence>
<dbReference type="GO" id="GO:0006633">
    <property type="term" value="P:fatty acid biosynthetic process"/>
    <property type="evidence" value="ECO:0007669"/>
    <property type="project" value="TreeGrafter"/>
</dbReference>
<dbReference type="Proteomes" id="UP000800035">
    <property type="component" value="Unassembled WGS sequence"/>
</dbReference>
<dbReference type="AlphaFoldDB" id="A0A6A5UAJ9"/>
<evidence type="ECO:0000313" key="4">
    <source>
        <dbReference type="EMBL" id="KAF1961734.1"/>
    </source>
</evidence>
<evidence type="ECO:0000259" key="3">
    <source>
        <dbReference type="PROSITE" id="PS50075"/>
    </source>
</evidence>
<dbReference type="PROSITE" id="PS50075">
    <property type="entry name" value="CARRIER"/>
    <property type="match status" value="1"/>
</dbReference>
<dbReference type="PANTHER" id="PTHR43775">
    <property type="entry name" value="FATTY ACID SYNTHASE"/>
    <property type="match status" value="1"/>
</dbReference>
<dbReference type="InterPro" id="IPR050091">
    <property type="entry name" value="PKS_NRPS_Biosynth_Enz"/>
</dbReference>
<organism evidence="4 5">
    <name type="scientific">Byssothecium circinans</name>
    <dbReference type="NCBI Taxonomy" id="147558"/>
    <lineage>
        <taxon>Eukaryota</taxon>
        <taxon>Fungi</taxon>
        <taxon>Dikarya</taxon>
        <taxon>Ascomycota</taxon>
        <taxon>Pezizomycotina</taxon>
        <taxon>Dothideomycetes</taxon>
        <taxon>Pleosporomycetidae</taxon>
        <taxon>Pleosporales</taxon>
        <taxon>Massarineae</taxon>
        <taxon>Massarinaceae</taxon>
        <taxon>Byssothecium</taxon>
    </lineage>
</organism>
<sequence length="285" mass="30996">MVLKDSIFENMSLEDYLAATRPKVQGSWNLDKLLPKNMDFFILLSSGSGVFGGPNYGSGNAYQDAIARYRCSMGEKAASLNLGMILSVGFAAERADVVDMLRSRGYMPIRETEYLAMLEYHCDPALPVPSTLRAQVATGIETPASLRVKRIEDPFWMPKPLFRNMYQMDNISAEATDGGGAFFDFQALLGSAHSVGEAGDVITEALTRKLAKALSMPGDDIDPAKPMHVYGVDSLVAVEMRNWLAKELRADVVVFELMGNTSIASLGTLVAGKSQYLPAFAAEDA</sequence>
<dbReference type="InterPro" id="IPR013968">
    <property type="entry name" value="PKS_KR"/>
</dbReference>
<accession>A0A6A5UAJ9</accession>
<keyword evidence="1" id="KW-0596">Phosphopantetheine</keyword>
<protein>
    <submittedName>
        <fullName evidence="4">KR-domain-containing protein</fullName>
    </submittedName>
</protein>
<dbReference type="Gene3D" id="3.40.50.720">
    <property type="entry name" value="NAD(P)-binding Rossmann-like Domain"/>
    <property type="match status" value="1"/>
</dbReference>
<dbReference type="Pfam" id="PF23297">
    <property type="entry name" value="ACP_SdgA_C"/>
    <property type="match status" value="1"/>
</dbReference>
<evidence type="ECO:0000256" key="1">
    <source>
        <dbReference type="ARBA" id="ARBA00022450"/>
    </source>
</evidence>
<dbReference type="EMBL" id="ML976980">
    <property type="protein sequence ID" value="KAF1961734.1"/>
    <property type="molecule type" value="Genomic_DNA"/>
</dbReference>
<dbReference type="InterPro" id="IPR020806">
    <property type="entry name" value="PKS_PP-bd"/>
</dbReference>
<evidence type="ECO:0000256" key="2">
    <source>
        <dbReference type="ARBA" id="ARBA00022553"/>
    </source>
</evidence>
<feature type="domain" description="Carrier" evidence="3">
    <location>
        <begin position="200"/>
        <end position="274"/>
    </location>
</feature>
<gene>
    <name evidence="4" type="ORF">CC80DRAFT_488160</name>
</gene>
<dbReference type="Gene3D" id="1.10.1200.10">
    <property type="entry name" value="ACP-like"/>
    <property type="match status" value="1"/>
</dbReference>
<dbReference type="GO" id="GO:0031177">
    <property type="term" value="F:phosphopantetheine binding"/>
    <property type="evidence" value="ECO:0007669"/>
    <property type="project" value="InterPro"/>
</dbReference>
<name>A0A6A5UAJ9_9PLEO</name>
<dbReference type="GO" id="GO:0004312">
    <property type="term" value="F:fatty acid synthase activity"/>
    <property type="evidence" value="ECO:0007669"/>
    <property type="project" value="TreeGrafter"/>
</dbReference>
<keyword evidence="2" id="KW-0597">Phosphoprotein</keyword>
<dbReference type="InterPro" id="IPR036291">
    <property type="entry name" value="NAD(P)-bd_dom_sf"/>
</dbReference>
<proteinExistence type="predicted"/>
<dbReference type="SUPFAM" id="SSF47336">
    <property type="entry name" value="ACP-like"/>
    <property type="match status" value="1"/>
</dbReference>
<dbReference type="OrthoDB" id="329835at2759"/>
<keyword evidence="5" id="KW-1185">Reference proteome</keyword>
<reference evidence="4" key="1">
    <citation type="journal article" date="2020" name="Stud. Mycol.">
        <title>101 Dothideomycetes genomes: a test case for predicting lifestyles and emergence of pathogens.</title>
        <authorList>
            <person name="Haridas S."/>
            <person name="Albert R."/>
            <person name="Binder M."/>
            <person name="Bloem J."/>
            <person name="Labutti K."/>
            <person name="Salamov A."/>
            <person name="Andreopoulos B."/>
            <person name="Baker S."/>
            <person name="Barry K."/>
            <person name="Bills G."/>
            <person name="Bluhm B."/>
            <person name="Cannon C."/>
            <person name="Castanera R."/>
            <person name="Culley D."/>
            <person name="Daum C."/>
            <person name="Ezra D."/>
            <person name="Gonzalez J."/>
            <person name="Henrissat B."/>
            <person name="Kuo A."/>
            <person name="Liang C."/>
            <person name="Lipzen A."/>
            <person name="Lutzoni F."/>
            <person name="Magnuson J."/>
            <person name="Mondo S."/>
            <person name="Nolan M."/>
            <person name="Ohm R."/>
            <person name="Pangilinan J."/>
            <person name="Park H.-J."/>
            <person name="Ramirez L."/>
            <person name="Alfaro M."/>
            <person name="Sun H."/>
            <person name="Tritt A."/>
            <person name="Yoshinaga Y."/>
            <person name="Zwiers L.-H."/>
            <person name="Turgeon B."/>
            <person name="Goodwin S."/>
            <person name="Spatafora J."/>
            <person name="Crous P."/>
            <person name="Grigoriev I."/>
        </authorList>
    </citation>
    <scope>NUCLEOTIDE SEQUENCE</scope>
    <source>
        <strain evidence="4">CBS 675.92</strain>
    </source>
</reference>